<dbReference type="AlphaFoldDB" id="A0A0C2GI22"/>
<dbReference type="EMBL" id="KN735339">
    <property type="protein sequence ID" value="KIH56721.1"/>
    <property type="molecule type" value="Genomic_DNA"/>
</dbReference>
<sequence>MVRLLHEVLQKRYNALRVPRTDRICWTTLALERDKWKDCWRPLRTPEDQRESRPNAQPSKMELTAAVYPLTLAILYIRSEEMKCCRTANARLQ</sequence>
<reference evidence="1 2" key="1">
    <citation type="submission" date="2013-12" db="EMBL/GenBank/DDBJ databases">
        <title>Draft genome of the parsitic nematode Ancylostoma duodenale.</title>
        <authorList>
            <person name="Mitreva M."/>
        </authorList>
    </citation>
    <scope>NUCLEOTIDE SEQUENCE [LARGE SCALE GENOMIC DNA]</scope>
    <source>
        <strain evidence="1 2">Zhejiang</strain>
    </source>
</reference>
<evidence type="ECO:0000313" key="2">
    <source>
        <dbReference type="Proteomes" id="UP000054047"/>
    </source>
</evidence>
<gene>
    <name evidence="1" type="ORF">ANCDUO_13098</name>
</gene>
<name>A0A0C2GI22_9BILA</name>
<protein>
    <submittedName>
        <fullName evidence="1">Uncharacterized protein</fullName>
    </submittedName>
</protein>
<proteinExistence type="predicted"/>
<dbReference type="Proteomes" id="UP000054047">
    <property type="component" value="Unassembled WGS sequence"/>
</dbReference>
<evidence type="ECO:0000313" key="1">
    <source>
        <dbReference type="EMBL" id="KIH56721.1"/>
    </source>
</evidence>
<keyword evidence="2" id="KW-1185">Reference proteome</keyword>
<accession>A0A0C2GI22</accession>
<organism evidence="1 2">
    <name type="scientific">Ancylostoma duodenale</name>
    <dbReference type="NCBI Taxonomy" id="51022"/>
    <lineage>
        <taxon>Eukaryota</taxon>
        <taxon>Metazoa</taxon>
        <taxon>Ecdysozoa</taxon>
        <taxon>Nematoda</taxon>
        <taxon>Chromadorea</taxon>
        <taxon>Rhabditida</taxon>
        <taxon>Rhabditina</taxon>
        <taxon>Rhabditomorpha</taxon>
        <taxon>Strongyloidea</taxon>
        <taxon>Ancylostomatidae</taxon>
        <taxon>Ancylostomatinae</taxon>
        <taxon>Ancylostoma</taxon>
    </lineage>
</organism>